<evidence type="ECO:0000313" key="1">
    <source>
        <dbReference type="EMBL" id="KAH9424051.1"/>
    </source>
</evidence>
<accession>A0ABQ8JN54</accession>
<protein>
    <submittedName>
        <fullName evidence="1">Uncharacterized protein</fullName>
    </submittedName>
</protein>
<evidence type="ECO:0000313" key="2">
    <source>
        <dbReference type="Proteomes" id="UP000887458"/>
    </source>
</evidence>
<keyword evidence="2" id="KW-1185">Reference proteome</keyword>
<dbReference type="EMBL" id="NJHN03000030">
    <property type="protein sequence ID" value="KAH9424051.1"/>
    <property type="molecule type" value="Genomic_DNA"/>
</dbReference>
<organism evidence="1 2">
    <name type="scientific">Dermatophagoides pteronyssinus</name>
    <name type="common">European house dust mite</name>
    <dbReference type="NCBI Taxonomy" id="6956"/>
    <lineage>
        <taxon>Eukaryota</taxon>
        <taxon>Metazoa</taxon>
        <taxon>Ecdysozoa</taxon>
        <taxon>Arthropoda</taxon>
        <taxon>Chelicerata</taxon>
        <taxon>Arachnida</taxon>
        <taxon>Acari</taxon>
        <taxon>Acariformes</taxon>
        <taxon>Sarcoptiformes</taxon>
        <taxon>Astigmata</taxon>
        <taxon>Psoroptidia</taxon>
        <taxon>Analgoidea</taxon>
        <taxon>Pyroglyphidae</taxon>
        <taxon>Dermatophagoidinae</taxon>
        <taxon>Dermatophagoides</taxon>
    </lineage>
</organism>
<reference evidence="1 2" key="1">
    <citation type="journal article" date="2018" name="J. Allergy Clin. Immunol.">
        <title>High-quality assembly of Dermatophagoides pteronyssinus genome and transcriptome reveals a wide range of novel allergens.</title>
        <authorList>
            <person name="Liu X.Y."/>
            <person name="Yang K.Y."/>
            <person name="Wang M.Q."/>
            <person name="Kwok J.S."/>
            <person name="Zeng X."/>
            <person name="Yang Z."/>
            <person name="Xiao X.J."/>
            <person name="Lau C.P."/>
            <person name="Li Y."/>
            <person name="Huang Z.M."/>
            <person name="Ba J.G."/>
            <person name="Yim A.K."/>
            <person name="Ouyang C.Y."/>
            <person name="Ngai S.M."/>
            <person name="Chan T.F."/>
            <person name="Leung E.L."/>
            <person name="Liu L."/>
            <person name="Liu Z.G."/>
            <person name="Tsui S.K."/>
        </authorList>
    </citation>
    <scope>NUCLEOTIDE SEQUENCE [LARGE SCALE GENOMIC DNA]</scope>
    <source>
        <strain evidence="1">Derp</strain>
    </source>
</reference>
<sequence>MIIIIFMKRKWPFYGIELYQSYQQQPYWKKNIVSIRLSIMYVDDDEKKCPRKMSIYKKLYWNKNFVAFYQ</sequence>
<gene>
    <name evidence="1" type="ORF">DERP_008899</name>
</gene>
<reference evidence="1 2" key="2">
    <citation type="journal article" date="2022" name="Mol. Biol. Evol.">
        <title>Comparative Genomics Reveals Insights into the Divergent Evolution of Astigmatic Mites and Household Pest Adaptations.</title>
        <authorList>
            <person name="Xiong Q."/>
            <person name="Wan A.T."/>
            <person name="Liu X."/>
            <person name="Fung C.S."/>
            <person name="Xiao X."/>
            <person name="Malainual N."/>
            <person name="Hou J."/>
            <person name="Wang L."/>
            <person name="Wang M."/>
            <person name="Yang K.Y."/>
            <person name="Cui Y."/>
            <person name="Leung E.L."/>
            <person name="Nong W."/>
            <person name="Shin S.K."/>
            <person name="Au S.W."/>
            <person name="Jeong K.Y."/>
            <person name="Chew F.T."/>
            <person name="Hui J.H."/>
            <person name="Leung T.F."/>
            <person name="Tungtrongchitr A."/>
            <person name="Zhong N."/>
            <person name="Liu Z."/>
            <person name="Tsui S.K."/>
        </authorList>
    </citation>
    <scope>NUCLEOTIDE SEQUENCE [LARGE SCALE GENOMIC DNA]</scope>
    <source>
        <strain evidence="1">Derp</strain>
    </source>
</reference>
<comment type="caution">
    <text evidence="1">The sequence shown here is derived from an EMBL/GenBank/DDBJ whole genome shotgun (WGS) entry which is preliminary data.</text>
</comment>
<name>A0ABQ8JN54_DERPT</name>
<proteinExistence type="predicted"/>
<dbReference type="Proteomes" id="UP000887458">
    <property type="component" value="Unassembled WGS sequence"/>
</dbReference>